<dbReference type="Proteomes" id="UP000734854">
    <property type="component" value="Unassembled WGS sequence"/>
</dbReference>
<evidence type="ECO:0000256" key="5">
    <source>
        <dbReference type="ARBA" id="ARBA00022840"/>
    </source>
</evidence>
<dbReference type="AlphaFoldDB" id="A0A8J5LUR6"/>
<evidence type="ECO:0000256" key="2">
    <source>
        <dbReference type="ARBA" id="ARBA00022679"/>
    </source>
</evidence>
<comment type="caution">
    <text evidence="6">The sequence shown here is derived from an EMBL/GenBank/DDBJ whole genome shotgun (WGS) entry which is preliminary data.</text>
</comment>
<protein>
    <recommendedName>
        <fullName evidence="8">Protein kinase domain-containing protein</fullName>
    </recommendedName>
</protein>
<sequence length="125" mass="14467">MVASQFGLIQQFTEELLALESDCRRRERRHGSYGPRRVLRHDNFAKVYAVHDLLTGDSVVMKVVGKENVLRAGMEEQVQREIAVIRIFLVMELVRVGELFARRTPAGERFTPLLPPSRLRRRLLP</sequence>
<evidence type="ECO:0000256" key="4">
    <source>
        <dbReference type="ARBA" id="ARBA00022777"/>
    </source>
</evidence>
<evidence type="ECO:0000256" key="1">
    <source>
        <dbReference type="ARBA" id="ARBA00022527"/>
    </source>
</evidence>
<reference evidence="6 7" key="1">
    <citation type="submission" date="2020-08" db="EMBL/GenBank/DDBJ databases">
        <title>Plant Genome Project.</title>
        <authorList>
            <person name="Zhang R.-G."/>
        </authorList>
    </citation>
    <scope>NUCLEOTIDE SEQUENCE [LARGE SCALE GENOMIC DNA]</scope>
    <source>
        <tissue evidence="6">Rhizome</tissue>
    </source>
</reference>
<dbReference type="SUPFAM" id="SSF56112">
    <property type="entry name" value="Protein kinase-like (PK-like)"/>
    <property type="match status" value="1"/>
</dbReference>
<proteinExistence type="predicted"/>
<organism evidence="6 7">
    <name type="scientific">Zingiber officinale</name>
    <name type="common">Ginger</name>
    <name type="synonym">Amomum zingiber</name>
    <dbReference type="NCBI Taxonomy" id="94328"/>
    <lineage>
        <taxon>Eukaryota</taxon>
        <taxon>Viridiplantae</taxon>
        <taxon>Streptophyta</taxon>
        <taxon>Embryophyta</taxon>
        <taxon>Tracheophyta</taxon>
        <taxon>Spermatophyta</taxon>
        <taxon>Magnoliopsida</taxon>
        <taxon>Liliopsida</taxon>
        <taxon>Zingiberales</taxon>
        <taxon>Zingiberaceae</taxon>
        <taxon>Zingiber</taxon>
    </lineage>
</organism>
<evidence type="ECO:0000313" key="7">
    <source>
        <dbReference type="Proteomes" id="UP000734854"/>
    </source>
</evidence>
<dbReference type="GO" id="GO:0005524">
    <property type="term" value="F:ATP binding"/>
    <property type="evidence" value="ECO:0007669"/>
    <property type="project" value="UniProtKB-KW"/>
</dbReference>
<dbReference type="PANTHER" id="PTHR43895:SF91">
    <property type="entry name" value="CBL-INTERACTING SERINE_THREONINE-PROTEIN KINASE 6"/>
    <property type="match status" value="1"/>
</dbReference>
<keyword evidence="5" id="KW-0067">ATP-binding</keyword>
<evidence type="ECO:0008006" key="8">
    <source>
        <dbReference type="Google" id="ProtNLM"/>
    </source>
</evidence>
<dbReference type="Gene3D" id="3.30.200.20">
    <property type="entry name" value="Phosphorylase Kinase, domain 1"/>
    <property type="match status" value="1"/>
</dbReference>
<gene>
    <name evidence="6" type="ORF">ZIOFF_005239</name>
</gene>
<dbReference type="EMBL" id="JACMSC010000002">
    <property type="protein sequence ID" value="KAG6531432.1"/>
    <property type="molecule type" value="Genomic_DNA"/>
</dbReference>
<dbReference type="InterPro" id="IPR011009">
    <property type="entry name" value="Kinase-like_dom_sf"/>
</dbReference>
<keyword evidence="2" id="KW-0808">Transferase</keyword>
<keyword evidence="7" id="KW-1185">Reference proteome</keyword>
<dbReference type="GO" id="GO:0007165">
    <property type="term" value="P:signal transduction"/>
    <property type="evidence" value="ECO:0007669"/>
    <property type="project" value="TreeGrafter"/>
</dbReference>
<keyword evidence="3" id="KW-0547">Nucleotide-binding</keyword>
<name>A0A8J5LUR6_ZINOF</name>
<accession>A0A8J5LUR6</accession>
<dbReference type="GO" id="GO:0004674">
    <property type="term" value="F:protein serine/threonine kinase activity"/>
    <property type="evidence" value="ECO:0007669"/>
    <property type="project" value="UniProtKB-KW"/>
</dbReference>
<keyword evidence="1" id="KW-0723">Serine/threonine-protein kinase</keyword>
<evidence type="ECO:0000256" key="3">
    <source>
        <dbReference type="ARBA" id="ARBA00022741"/>
    </source>
</evidence>
<keyword evidence="4" id="KW-0418">Kinase</keyword>
<evidence type="ECO:0000313" key="6">
    <source>
        <dbReference type="EMBL" id="KAG6531432.1"/>
    </source>
</evidence>
<dbReference type="PANTHER" id="PTHR43895">
    <property type="entry name" value="CALCIUM/CALMODULIN-DEPENDENT PROTEIN KINASE KINASE-RELATED"/>
    <property type="match status" value="1"/>
</dbReference>